<evidence type="ECO:0000256" key="1">
    <source>
        <dbReference type="ARBA" id="ARBA00009897"/>
    </source>
</evidence>
<keyword evidence="3" id="KW-0436">Ligase</keyword>
<dbReference type="PANTHER" id="PTHR43785">
    <property type="entry name" value="GAMMA-GLUTAMYLPUTRESCINE SYNTHETASE"/>
    <property type="match status" value="1"/>
</dbReference>
<dbReference type="GO" id="GO:0004356">
    <property type="term" value="F:glutamine synthetase activity"/>
    <property type="evidence" value="ECO:0007669"/>
    <property type="project" value="InterPro"/>
</dbReference>
<feature type="domain" description="GS catalytic" evidence="8">
    <location>
        <begin position="124"/>
        <end position="484"/>
    </location>
</feature>
<dbReference type="Gene3D" id="3.30.590.10">
    <property type="entry name" value="Glutamine synthetase/guanido kinase, catalytic domain"/>
    <property type="match status" value="1"/>
</dbReference>
<evidence type="ECO:0000256" key="6">
    <source>
        <dbReference type="PROSITE-ProRule" id="PRU01331"/>
    </source>
</evidence>
<proteinExistence type="inferred from homology"/>
<evidence type="ECO:0000256" key="3">
    <source>
        <dbReference type="ARBA" id="ARBA00022598"/>
    </source>
</evidence>
<dbReference type="PROSITE" id="PS51987">
    <property type="entry name" value="GS_CATALYTIC"/>
    <property type="match status" value="1"/>
</dbReference>
<dbReference type="GO" id="GO:0006542">
    <property type="term" value="P:glutamine biosynthetic process"/>
    <property type="evidence" value="ECO:0007669"/>
    <property type="project" value="InterPro"/>
</dbReference>
<evidence type="ECO:0000256" key="5">
    <source>
        <dbReference type="ARBA" id="ARBA00022840"/>
    </source>
</evidence>
<keyword evidence="10" id="KW-1185">Reference proteome</keyword>
<dbReference type="InterPro" id="IPR036651">
    <property type="entry name" value="Gln_synt_N_sf"/>
</dbReference>
<gene>
    <name evidence="9" type="ORF">J3R30DRAFT_3787316</name>
</gene>
<keyword evidence="5" id="KW-0067">ATP-binding</keyword>
<evidence type="ECO:0000313" key="10">
    <source>
        <dbReference type="Proteomes" id="UP001150266"/>
    </source>
</evidence>
<dbReference type="AlphaFoldDB" id="A0A9W9ARE9"/>
<protein>
    <recommendedName>
        <fullName evidence="2">Glutamine synthetase</fullName>
    </recommendedName>
</protein>
<dbReference type="FunFam" id="3.30.590.10:FF:000005">
    <property type="entry name" value="Probable glutamine synthetase"/>
    <property type="match status" value="1"/>
</dbReference>
<dbReference type="SUPFAM" id="SSF54368">
    <property type="entry name" value="Glutamine synthetase, N-terminal domain"/>
    <property type="match status" value="1"/>
</dbReference>
<dbReference type="SMART" id="SM01230">
    <property type="entry name" value="Gln-synt_C"/>
    <property type="match status" value="1"/>
</dbReference>
<dbReference type="EMBL" id="JAOTPV010000002">
    <property type="protein sequence ID" value="KAJ4487735.1"/>
    <property type="molecule type" value="Genomic_DNA"/>
</dbReference>
<evidence type="ECO:0000256" key="4">
    <source>
        <dbReference type="ARBA" id="ARBA00022741"/>
    </source>
</evidence>
<dbReference type="PANTHER" id="PTHR43785:SF12">
    <property type="entry name" value="TYPE-1 GLUTAMINE SYNTHETASE 2"/>
    <property type="match status" value="1"/>
</dbReference>
<dbReference type="InterPro" id="IPR008146">
    <property type="entry name" value="Gln_synth_cat_dom"/>
</dbReference>
<organism evidence="9 10">
    <name type="scientific">Lentinula aciculospora</name>
    <dbReference type="NCBI Taxonomy" id="153920"/>
    <lineage>
        <taxon>Eukaryota</taxon>
        <taxon>Fungi</taxon>
        <taxon>Dikarya</taxon>
        <taxon>Basidiomycota</taxon>
        <taxon>Agaricomycotina</taxon>
        <taxon>Agaricomycetes</taxon>
        <taxon>Agaricomycetidae</taxon>
        <taxon>Agaricales</taxon>
        <taxon>Marasmiineae</taxon>
        <taxon>Omphalotaceae</taxon>
        <taxon>Lentinula</taxon>
    </lineage>
</organism>
<evidence type="ECO:0000256" key="2">
    <source>
        <dbReference type="ARBA" id="ARBA00021364"/>
    </source>
</evidence>
<evidence type="ECO:0000313" key="9">
    <source>
        <dbReference type="EMBL" id="KAJ4487735.1"/>
    </source>
</evidence>
<sequence length="484" mass="53711">MASTKDAPKTLQELEILLKDDNKVKVAGVDVDGVLRGKFMSKDKFLSAASSDGFGFCSVIFGWDIHDTVYSRELLISNKANGYRDILASIDLSTYRRIPWENNVPFFLVSFLDPDTKEPLVVDPRGILKITSDRAAELQRSCYAGVEYEYFNFKETPASLAEKKFQNLTPLTPGMHGYSLLRTQLNNDYFHSIFDQASRFGVDIEGHHTETGPGVLETALAYTSALRMADNAILFKFLTKSIGMQHGIVPTFMAKPWGNLPGCSGHTHVSLRDYHGKNIFAVSDAELSTGRLGAANDDVKFLSEEAEHFLAGILDGIADVMPMVVPTINGYKRLVGGEAFWAPNAITYGYDSRAASIRIISPPSVPPAATRLEIRVPGADMNPYFAISAIFLLGLRGIQKKLKLSTPPMSELSSEHKKNGTIKMLPISLEAATERMMRPKSIAREKTMFGNVFVEHFGGTREHEVKVWNEAVTNWEVERYIELA</sequence>
<dbReference type="FunFam" id="3.10.20.70:FF:000013">
    <property type="entry name" value="Glutamine synthetase bacteria"/>
    <property type="match status" value="1"/>
</dbReference>
<dbReference type="GO" id="GO:0006576">
    <property type="term" value="P:biogenic amine metabolic process"/>
    <property type="evidence" value="ECO:0007669"/>
    <property type="project" value="UniProtKB-ARBA"/>
</dbReference>
<name>A0A9W9ARE9_9AGAR</name>
<comment type="caution">
    <text evidence="9">The sequence shown here is derived from an EMBL/GenBank/DDBJ whole genome shotgun (WGS) entry which is preliminary data.</text>
</comment>
<keyword evidence="4" id="KW-0547">Nucleotide-binding</keyword>
<reference evidence="9" key="1">
    <citation type="submission" date="2022-08" db="EMBL/GenBank/DDBJ databases">
        <title>A Global Phylogenomic Analysis of the Shiitake Genus Lentinula.</title>
        <authorList>
            <consortium name="DOE Joint Genome Institute"/>
            <person name="Sierra-Patev S."/>
            <person name="Min B."/>
            <person name="Naranjo-Ortiz M."/>
            <person name="Looney B."/>
            <person name="Konkel Z."/>
            <person name="Slot J.C."/>
            <person name="Sakamoto Y."/>
            <person name="Steenwyk J.L."/>
            <person name="Rokas A."/>
            <person name="Carro J."/>
            <person name="Camarero S."/>
            <person name="Ferreira P."/>
            <person name="Molpeceres G."/>
            <person name="Ruiz-Duenas F.J."/>
            <person name="Serrano A."/>
            <person name="Henrissat B."/>
            <person name="Drula E."/>
            <person name="Hughes K.W."/>
            <person name="Mata J.L."/>
            <person name="Ishikawa N.K."/>
            <person name="Vargas-Isla R."/>
            <person name="Ushijima S."/>
            <person name="Smith C.A."/>
            <person name="Ahrendt S."/>
            <person name="Andreopoulos W."/>
            <person name="He G."/>
            <person name="Labutti K."/>
            <person name="Lipzen A."/>
            <person name="Ng V."/>
            <person name="Riley R."/>
            <person name="Sandor L."/>
            <person name="Barry K."/>
            <person name="Martinez A.T."/>
            <person name="Xiao Y."/>
            <person name="Gibbons J.G."/>
            <person name="Terashima K."/>
            <person name="Grigoriev I.V."/>
            <person name="Hibbett D.S."/>
        </authorList>
    </citation>
    <scope>NUCLEOTIDE SEQUENCE</scope>
    <source>
        <strain evidence="9">JLM2183</strain>
    </source>
</reference>
<accession>A0A9W9ARE9</accession>
<dbReference type="SUPFAM" id="SSF55931">
    <property type="entry name" value="Glutamine synthetase/guanido kinase"/>
    <property type="match status" value="1"/>
</dbReference>
<dbReference type="Pfam" id="PF00120">
    <property type="entry name" value="Gln-synt_C"/>
    <property type="match status" value="1"/>
</dbReference>
<dbReference type="GO" id="GO:0005524">
    <property type="term" value="F:ATP binding"/>
    <property type="evidence" value="ECO:0007669"/>
    <property type="project" value="UniProtKB-KW"/>
</dbReference>
<evidence type="ECO:0000259" key="8">
    <source>
        <dbReference type="PROSITE" id="PS51987"/>
    </source>
</evidence>
<dbReference type="Gene3D" id="3.10.20.70">
    <property type="entry name" value="Glutamine synthetase, N-terminal domain"/>
    <property type="match status" value="1"/>
</dbReference>
<evidence type="ECO:0000256" key="7">
    <source>
        <dbReference type="RuleBase" id="RU000384"/>
    </source>
</evidence>
<dbReference type="OrthoDB" id="77835at2759"/>
<comment type="similarity">
    <text evidence="1 6 7">Belongs to the glutamine synthetase family.</text>
</comment>
<dbReference type="InterPro" id="IPR014746">
    <property type="entry name" value="Gln_synth/guanido_kin_cat_dom"/>
</dbReference>
<dbReference type="Proteomes" id="UP001150266">
    <property type="component" value="Unassembled WGS sequence"/>
</dbReference>